<feature type="domain" description="HTH iclR-type" evidence="4">
    <location>
        <begin position="14"/>
        <end position="76"/>
    </location>
</feature>
<dbReference type="AlphaFoldDB" id="A0A653EA69"/>
<gene>
    <name evidence="6" type="ORF">PMYSY11_3862</name>
</gene>
<organism evidence="6">
    <name type="scientific">Pseudomonas marincola</name>
    <dbReference type="NCBI Taxonomy" id="437900"/>
    <lineage>
        <taxon>Bacteria</taxon>
        <taxon>Pseudomonadati</taxon>
        <taxon>Pseudomonadota</taxon>
        <taxon>Gammaproteobacteria</taxon>
        <taxon>Pseudomonadales</taxon>
        <taxon>Pseudomonadaceae</taxon>
        <taxon>Pseudomonas</taxon>
    </lineage>
</organism>
<evidence type="ECO:0000259" key="5">
    <source>
        <dbReference type="PROSITE" id="PS51078"/>
    </source>
</evidence>
<dbReference type="GO" id="GO:0045892">
    <property type="term" value="P:negative regulation of DNA-templated transcription"/>
    <property type="evidence" value="ECO:0007669"/>
    <property type="project" value="TreeGrafter"/>
</dbReference>
<dbReference type="PROSITE" id="PS51078">
    <property type="entry name" value="ICLR_ED"/>
    <property type="match status" value="1"/>
</dbReference>
<dbReference type="PANTHER" id="PTHR30136">
    <property type="entry name" value="HELIX-TURN-HELIX TRANSCRIPTIONAL REGULATOR, ICLR FAMILY"/>
    <property type="match status" value="1"/>
</dbReference>
<dbReference type="GO" id="GO:0003677">
    <property type="term" value="F:DNA binding"/>
    <property type="evidence" value="ECO:0007669"/>
    <property type="project" value="UniProtKB-KW"/>
</dbReference>
<dbReference type="SUPFAM" id="SSF55781">
    <property type="entry name" value="GAF domain-like"/>
    <property type="match status" value="1"/>
</dbReference>
<dbReference type="GO" id="GO:0003700">
    <property type="term" value="F:DNA-binding transcription factor activity"/>
    <property type="evidence" value="ECO:0007669"/>
    <property type="project" value="TreeGrafter"/>
</dbReference>
<dbReference type="InterPro" id="IPR014757">
    <property type="entry name" value="Tscrpt_reg_IclR_C"/>
</dbReference>
<accession>A0A653EA69</accession>
<dbReference type="Pfam" id="PF01614">
    <property type="entry name" value="IclR_C"/>
    <property type="match status" value="1"/>
</dbReference>
<dbReference type="Pfam" id="PF09339">
    <property type="entry name" value="HTH_IclR"/>
    <property type="match status" value="1"/>
</dbReference>
<dbReference type="InterPro" id="IPR029016">
    <property type="entry name" value="GAF-like_dom_sf"/>
</dbReference>
<keyword evidence="3" id="KW-0804">Transcription</keyword>
<feature type="domain" description="IclR-ED" evidence="5">
    <location>
        <begin position="77"/>
        <end position="259"/>
    </location>
</feature>
<dbReference type="RefSeq" id="WP_150549200.1">
    <property type="nucleotide sequence ID" value="NZ_LR215729.2"/>
</dbReference>
<evidence type="ECO:0000313" key="6">
    <source>
        <dbReference type="EMBL" id="VEV98906.1"/>
    </source>
</evidence>
<evidence type="ECO:0000256" key="2">
    <source>
        <dbReference type="ARBA" id="ARBA00023125"/>
    </source>
</evidence>
<dbReference type="EMBL" id="LR215729">
    <property type="protein sequence ID" value="VEV98906.1"/>
    <property type="molecule type" value="Genomic_DNA"/>
</dbReference>
<dbReference type="Gene3D" id="1.10.10.10">
    <property type="entry name" value="Winged helix-like DNA-binding domain superfamily/Winged helix DNA-binding domain"/>
    <property type="match status" value="1"/>
</dbReference>
<dbReference type="InterPro" id="IPR036390">
    <property type="entry name" value="WH_DNA-bd_sf"/>
</dbReference>
<keyword evidence="1" id="KW-0805">Transcription regulation</keyword>
<dbReference type="InterPro" id="IPR005471">
    <property type="entry name" value="Tscrpt_reg_IclR_N"/>
</dbReference>
<sequence length="262" mass="27821">MDKPLATPKPKQKVQSAEVGTDILKALADLSPSTSLSALAEHVQMPASKVHRYLQALIASGFAMQDAATNHYSLGREALYVGLAALGSMDVVKLAAAPASELRDEFNETCFLAVWGNRGATVVLLEQAHRSVTLVTKLGSVLPLLSSGTGLVFAAHLPAAETRELAAHELRSTAKHPLADNHDYQQQMTRIRATGLYSVHGLLMPGIDALAAPIFDASGRIAAVLTMVGSASVFHADENSAAAQKLLSTAQLISWRMGYSKR</sequence>
<evidence type="ECO:0000259" key="4">
    <source>
        <dbReference type="PROSITE" id="PS51077"/>
    </source>
</evidence>
<protein>
    <submittedName>
        <fullName evidence="6">IclR family transcriptional regulator</fullName>
    </submittedName>
</protein>
<proteinExistence type="predicted"/>
<dbReference type="InterPro" id="IPR036388">
    <property type="entry name" value="WH-like_DNA-bd_sf"/>
</dbReference>
<keyword evidence="2" id="KW-0238">DNA-binding</keyword>
<dbReference type="PANTHER" id="PTHR30136:SF8">
    <property type="entry name" value="TRANSCRIPTIONAL REGULATORY PROTEIN"/>
    <property type="match status" value="1"/>
</dbReference>
<evidence type="ECO:0000256" key="3">
    <source>
        <dbReference type="ARBA" id="ARBA00023163"/>
    </source>
</evidence>
<reference evidence="6" key="1">
    <citation type="submission" date="2019-02" db="EMBL/GenBank/DDBJ databases">
        <authorList>
            <consortium name="Genoscope - CEA"/>
            <person name="William W."/>
        </authorList>
    </citation>
    <scope>NUCLEOTIDE SEQUENCE [LARGE SCALE GENOMIC DNA]</scope>
    <source>
        <strain evidence="6">YSy11</strain>
    </source>
</reference>
<name>A0A653EA69_9PSED</name>
<dbReference type="InterPro" id="IPR050707">
    <property type="entry name" value="HTH_MetabolicPath_Reg"/>
</dbReference>
<dbReference type="PROSITE" id="PS51077">
    <property type="entry name" value="HTH_ICLR"/>
    <property type="match status" value="1"/>
</dbReference>
<dbReference type="Gene3D" id="3.30.450.40">
    <property type="match status" value="1"/>
</dbReference>
<dbReference type="SMART" id="SM00346">
    <property type="entry name" value="HTH_ICLR"/>
    <property type="match status" value="1"/>
</dbReference>
<evidence type="ECO:0000256" key="1">
    <source>
        <dbReference type="ARBA" id="ARBA00023015"/>
    </source>
</evidence>
<dbReference type="SUPFAM" id="SSF46785">
    <property type="entry name" value="Winged helix' DNA-binding domain"/>
    <property type="match status" value="1"/>
</dbReference>